<evidence type="ECO:0000313" key="6">
    <source>
        <dbReference type="Proteomes" id="UP000294914"/>
    </source>
</evidence>
<comment type="catalytic activity">
    <reaction evidence="3">
        <text>L-methionyl-[protein] + [thioredoxin]-disulfide + H2O = L-methionyl-(R)-S-oxide-[protein] + [thioredoxin]-dithiol</text>
        <dbReference type="Rhea" id="RHEA:24164"/>
        <dbReference type="Rhea" id="RHEA-COMP:10698"/>
        <dbReference type="Rhea" id="RHEA-COMP:10700"/>
        <dbReference type="Rhea" id="RHEA-COMP:12313"/>
        <dbReference type="Rhea" id="RHEA-COMP:12314"/>
        <dbReference type="ChEBI" id="CHEBI:15377"/>
        <dbReference type="ChEBI" id="CHEBI:16044"/>
        <dbReference type="ChEBI" id="CHEBI:29950"/>
        <dbReference type="ChEBI" id="CHEBI:45764"/>
        <dbReference type="ChEBI" id="CHEBI:50058"/>
        <dbReference type="EC" id="1.8.4.12"/>
    </reaction>
</comment>
<dbReference type="OrthoDB" id="9785497at2"/>
<dbReference type="GO" id="GO:0030091">
    <property type="term" value="P:protein repair"/>
    <property type="evidence" value="ECO:0007669"/>
    <property type="project" value="InterPro"/>
</dbReference>
<dbReference type="RefSeq" id="WP_134082137.1">
    <property type="nucleotide sequence ID" value="NZ_SOQX01000002.1"/>
</dbReference>
<dbReference type="InterPro" id="IPR028427">
    <property type="entry name" value="Met_Sox_Rdtase_MsrB"/>
</dbReference>
<dbReference type="GO" id="GO:0005737">
    <property type="term" value="C:cytoplasm"/>
    <property type="evidence" value="ECO:0007669"/>
    <property type="project" value="TreeGrafter"/>
</dbReference>
<organism evidence="5 6">
    <name type="scientific">Thiohalophilus thiocyanatoxydans</name>
    <dbReference type="NCBI Taxonomy" id="381308"/>
    <lineage>
        <taxon>Bacteria</taxon>
        <taxon>Pseudomonadati</taxon>
        <taxon>Pseudomonadota</taxon>
        <taxon>Gammaproteobacteria</taxon>
        <taxon>Thiohalomonadales</taxon>
        <taxon>Thiohalophilaceae</taxon>
        <taxon>Thiohalophilus</taxon>
    </lineage>
</organism>
<evidence type="ECO:0000256" key="1">
    <source>
        <dbReference type="ARBA" id="ARBA00012499"/>
    </source>
</evidence>
<dbReference type="EMBL" id="SOQX01000002">
    <property type="protein sequence ID" value="TDY02873.1"/>
    <property type="molecule type" value="Genomic_DNA"/>
</dbReference>
<dbReference type="PANTHER" id="PTHR10173">
    <property type="entry name" value="METHIONINE SULFOXIDE REDUCTASE"/>
    <property type="match status" value="1"/>
</dbReference>
<evidence type="ECO:0000259" key="4">
    <source>
        <dbReference type="PROSITE" id="PS51790"/>
    </source>
</evidence>
<sequence length="162" mass="18188">MNRRRFITTLAGISSATLLAPRLLLSAEERQAAIEKITKSEAEWKRILTQEQFDILREDGTEPAFSSPLDDEKRKGTYVCAGCALPLFTSEMKYDSGTGWPSFTTTLPDAVETSLDFKMVWPRTEYHCARCEGHQGHVFDDGPEPTGKRWCNNGLALKFIPA</sequence>
<keyword evidence="6" id="KW-1185">Reference proteome</keyword>
<feature type="domain" description="MsrB" evidence="4">
    <location>
        <begin position="41"/>
        <end position="162"/>
    </location>
</feature>
<dbReference type="NCBIfam" id="TIGR00357">
    <property type="entry name" value="peptide-methionine (R)-S-oxide reductase MsrB"/>
    <property type="match status" value="1"/>
</dbReference>
<gene>
    <name evidence="5" type="ORF">EDC23_1257</name>
</gene>
<accession>A0A4R8IZI3</accession>
<comment type="caution">
    <text evidence="5">The sequence shown here is derived from an EMBL/GenBank/DDBJ whole genome shotgun (WGS) entry which is preliminary data.</text>
</comment>
<dbReference type="GO" id="GO:0033743">
    <property type="term" value="F:peptide-methionine (R)-S-oxide reductase activity"/>
    <property type="evidence" value="ECO:0007669"/>
    <property type="project" value="UniProtKB-EC"/>
</dbReference>
<dbReference type="Pfam" id="PF01641">
    <property type="entry name" value="SelR"/>
    <property type="match status" value="1"/>
</dbReference>
<proteinExistence type="predicted"/>
<dbReference type="Gene3D" id="2.170.150.20">
    <property type="entry name" value="Peptide methionine sulfoxide reductase"/>
    <property type="match status" value="1"/>
</dbReference>
<dbReference type="GO" id="GO:0006979">
    <property type="term" value="P:response to oxidative stress"/>
    <property type="evidence" value="ECO:0007669"/>
    <property type="project" value="InterPro"/>
</dbReference>
<dbReference type="Proteomes" id="UP000294914">
    <property type="component" value="Unassembled WGS sequence"/>
</dbReference>
<keyword evidence="2" id="KW-0560">Oxidoreductase</keyword>
<dbReference type="EC" id="1.8.4.12" evidence="1"/>
<evidence type="ECO:0000313" key="5">
    <source>
        <dbReference type="EMBL" id="TDY02873.1"/>
    </source>
</evidence>
<evidence type="ECO:0000256" key="2">
    <source>
        <dbReference type="ARBA" id="ARBA00023002"/>
    </source>
</evidence>
<dbReference type="SUPFAM" id="SSF51316">
    <property type="entry name" value="Mss4-like"/>
    <property type="match status" value="1"/>
</dbReference>
<reference evidence="5 6" key="1">
    <citation type="submission" date="2019-03" db="EMBL/GenBank/DDBJ databases">
        <title>Genomic Encyclopedia of Type Strains, Phase IV (KMG-IV): sequencing the most valuable type-strain genomes for metagenomic binning, comparative biology and taxonomic classification.</title>
        <authorList>
            <person name="Goeker M."/>
        </authorList>
    </citation>
    <scope>NUCLEOTIDE SEQUENCE [LARGE SCALE GENOMIC DNA]</scope>
    <source>
        <strain evidence="5 6">DSM 16326</strain>
    </source>
</reference>
<dbReference type="PROSITE" id="PS51790">
    <property type="entry name" value="MSRB"/>
    <property type="match status" value="1"/>
</dbReference>
<dbReference type="AlphaFoldDB" id="A0A4R8IZI3"/>
<dbReference type="InterPro" id="IPR002579">
    <property type="entry name" value="Met_Sox_Rdtase_MsrB_dom"/>
</dbReference>
<protein>
    <recommendedName>
        <fullName evidence="1">peptide-methionine (R)-S-oxide reductase</fullName>
        <ecNumber evidence="1">1.8.4.12</ecNumber>
    </recommendedName>
</protein>
<name>A0A4R8IZI3_9GAMM</name>
<dbReference type="PANTHER" id="PTHR10173:SF57">
    <property type="entry name" value="PEPTIDE-METHIONINE (R)-S-OXIDE REDUCTASE"/>
    <property type="match status" value="1"/>
</dbReference>
<evidence type="ECO:0000256" key="3">
    <source>
        <dbReference type="ARBA" id="ARBA00048488"/>
    </source>
</evidence>
<dbReference type="InterPro" id="IPR011057">
    <property type="entry name" value="Mss4-like_sf"/>
</dbReference>